<name>A0A9P0KEX9_ACAOB</name>
<accession>A0A9P0KEX9</accession>
<dbReference type="InterPro" id="IPR043128">
    <property type="entry name" value="Rev_trsase/Diguanyl_cyclase"/>
</dbReference>
<dbReference type="InterPro" id="IPR051320">
    <property type="entry name" value="Viral_Replic_Matur_Polypro"/>
</dbReference>
<evidence type="ECO:0000259" key="1">
    <source>
        <dbReference type="PROSITE" id="PS50878"/>
    </source>
</evidence>
<gene>
    <name evidence="2" type="ORF">ACAOBT_LOCUS8368</name>
</gene>
<dbReference type="AlphaFoldDB" id="A0A9P0KEX9"/>
<protein>
    <recommendedName>
        <fullName evidence="1">Reverse transcriptase domain-containing protein</fullName>
    </recommendedName>
</protein>
<dbReference type="Proteomes" id="UP001152888">
    <property type="component" value="Unassembled WGS sequence"/>
</dbReference>
<dbReference type="Gene3D" id="3.10.10.10">
    <property type="entry name" value="HIV Type 1 Reverse Transcriptase, subunit A, domain 1"/>
    <property type="match status" value="1"/>
</dbReference>
<evidence type="ECO:0000313" key="3">
    <source>
        <dbReference type="Proteomes" id="UP001152888"/>
    </source>
</evidence>
<feature type="domain" description="Reverse transcriptase" evidence="1">
    <location>
        <begin position="393"/>
        <end position="586"/>
    </location>
</feature>
<dbReference type="EMBL" id="CAKOFQ010006764">
    <property type="protein sequence ID" value="CAH1969355.1"/>
    <property type="molecule type" value="Genomic_DNA"/>
</dbReference>
<dbReference type="PROSITE" id="PS50878">
    <property type="entry name" value="RT_POL"/>
    <property type="match status" value="1"/>
</dbReference>
<dbReference type="Pfam" id="PF00078">
    <property type="entry name" value="RVT_1"/>
    <property type="match status" value="1"/>
</dbReference>
<dbReference type="PANTHER" id="PTHR33064:SF37">
    <property type="entry name" value="RIBONUCLEASE H"/>
    <property type="match status" value="1"/>
</dbReference>
<dbReference type="InterPro" id="IPR000477">
    <property type="entry name" value="RT_dom"/>
</dbReference>
<comment type="caution">
    <text evidence="2">The sequence shown here is derived from an EMBL/GenBank/DDBJ whole genome shotgun (WGS) entry which is preliminary data.</text>
</comment>
<proteinExistence type="predicted"/>
<dbReference type="Gene3D" id="3.30.70.270">
    <property type="match status" value="1"/>
</dbReference>
<dbReference type="PANTHER" id="PTHR33064">
    <property type="entry name" value="POL PROTEIN"/>
    <property type="match status" value="1"/>
</dbReference>
<organism evidence="2 3">
    <name type="scientific">Acanthoscelides obtectus</name>
    <name type="common">Bean weevil</name>
    <name type="synonym">Bruchus obtectus</name>
    <dbReference type="NCBI Taxonomy" id="200917"/>
    <lineage>
        <taxon>Eukaryota</taxon>
        <taxon>Metazoa</taxon>
        <taxon>Ecdysozoa</taxon>
        <taxon>Arthropoda</taxon>
        <taxon>Hexapoda</taxon>
        <taxon>Insecta</taxon>
        <taxon>Pterygota</taxon>
        <taxon>Neoptera</taxon>
        <taxon>Endopterygota</taxon>
        <taxon>Coleoptera</taxon>
        <taxon>Polyphaga</taxon>
        <taxon>Cucujiformia</taxon>
        <taxon>Chrysomeloidea</taxon>
        <taxon>Chrysomelidae</taxon>
        <taxon>Bruchinae</taxon>
        <taxon>Bruchini</taxon>
        <taxon>Acanthoscelides</taxon>
    </lineage>
</organism>
<sequence>MPKKSRAQKNKPTEVLDDFSVNMDSELNGVLSQLAAGMIGLQKSSEGLSMIVKGESDKKDVCSESKAPDHNFMYIWKELGGNDVVFSPEGRKHPQAYIKKLKELFLDAGVPDSHKIGLAVSCLREIQGGIVNMGLKTVDEIDAYLREVDEVQNEATLGRYSNARDNRDSGVEDDAGNVVRNIVAINAPFCDDASSLLSSDSESEKDVEEQKYRSLVLRARVGTIEADIVVDSGSEVSAVSDKFLEKIKPQVKVPMLPVSTLAISPAFGAKKQLIKLQILLSIRLLADCNIDLDVKCLLSTGGDLNVHLCGRLDNVVEVDKNEKLTFHRYSEAEIKVAAGKAEADETSQKKLENLIFKYGKVFPEHPGCIESYVHKVEMEDDSPFNAPTYPIPFIHRNEVDRQVREMERWGVIKKQKTSYISPLVVVKKRDGSPRICIDARLLNSRIRKDFIPPPNPAELLLNFRKGVVLSTIDLTASYWQIRIHEKDRKYVGFIHGGETYVFQRLPFGLSTSMDSLIRCLSQVLGPTCRSFTVIYVDDLLVFSDGIEEHLEHLKILFENLLAEGITLKLRKSQFIRKDVIFLGHVISSECQYRP</sequence>
<dbReference type="CDD" id="cd01647">
    <property type="entry name" value="RT_LTR"/>
    <property type="match status" value="1"/>
</dbReference>
<evidence type="ECO:0000313" key="2">
    <source>
        <dbReference type="EMBL" id="CAH1969355.1"/>
    </source>
</evidence>
<reference evidence="2" key="1">
    <citation type="submission" date="2022-03" db="EMBL/GenBank/DDBJ databases">
        <authorList>
            <person name="Sayadi A."/>
        </authorList>
    </citation>
    <scope>NUCLEOTIDE SEQUENCE</scope>
</reference>
<dbReference type="OrthoDB" id="6724604at2759"/>
<dbReference type="InterPro" id="IPR043502">
    <property type="entry name" value="DNA/RNA_pol_sf"/>
</dbReference>
<keyword evidence="3" id="KW-1185">Reference proteome</keyword>
<dbReference type="SUPFAM" id="SSF56672">
    <property type="entry name" value="DNA/RNA polymerases"/>
    <property type="match status" value="1"/>
</dbReference>
<dbReference type="GO" id="GO:0071897">
    <property type="term" value="P:DNA biosynthetic process"/>
    <property type="evidence" value="ECO:0007669"/>
    <property type="project" value="UniProtKB-ARBA"/>
</dbReference>